<reference evidence="2 3" key="2">
    <citation type="submission" date="2024-07" db="EMBL/GenBank/DDBJ databases">
        <authorList>
            <person name="Akdeniz Z."/>
        </authorList>
    </citation>
    <scope>NUCLEOTIDE SEQUENCE [LARGE SCALE GENOMIC DNA]</scope>
</reference>
<proteinExistence type="predicted"/>
<comment type="caution">
    <text evidence="1">The sequence shown here is derived from an EMBL/GenBank/DDBJ whole genome shotgun (WGS) entry which is preliminary data.</text>
</comment>
<evidence type="ECO:0000313" key="2">
    <source>
        <dbReference type="EMBL" id="CAL6040751.1"/>
    </source>
</evidence>
<evidence type="ECO:0000313" key="3">
    <source>
        <dbReference type="Proteomes" id="UP001642409"/>
    </source>
</evidence>
<dbReference type="Proteomes" id="UP001642409">
    <property type="component" value="Unassembled WGS sequence"/>
</dbReference>
<dbReference type="EMBL" id="CAXDID020000146">
    <property type="protein sequence ID" value="CAL6040751.1"/>
    <property type="molecule type" value="Genomic_DNA"/>
</dbReference>
<dbReference type="EMBL" id="CATOUU010000924">
    <property type="protein sequence ID" value="CAI9959847.1"/>
    <property type="molecule type" value="Genomic_DNA"/>
</dbReference>
<reference evidence="1" key="1">
    <citation type="submission" date="2023-06" db="EMBL/GenBank/DDBJ databases">
        <authorList>
            <person name="Kurt Z."/>
        </authorList>
    </citation>
    <scope>NUCLEOTIDE SEQUENCE</scope>
</reference>
<keyword evidence="3" id="KW-1185">Reference proteome</keyword>
<gene>
    <name evidence="2" type="ORF">HINF_LOCUS38487</name>
    <name evidence="1" type="ORF">HINF_LOCUS47492</name>
</gene>
<sequence length="126" mass="14740">MNQKLIYEHKTGLDLQIIVNMYQNKIYQKQDLLLIIAMQQCVSPSNCFLKKITNKKDILQHNYTQLILLLSTKRCPEQTQLVPKELTEILRGCLTCDNAVRDIWLEKHNQKDITPQITSILVTLFL</sequence>
<organism evidence="1">
    <name type="scientific">Hexamita inflata</name>
    <dbReference type="NCBI Taxonomy" id="28002"/>
    <lineage>
        <taxon>Eukaryota</taxon>
        <taxon>Metamonada</taxon>
        <taxon>Diplomonadida</taxon>
        <taxon>Hexamitidae</taxon>
        <taxon>Hexamitinae</taxon>
        <taxon>Hexamita</taxon>
    </lineage>
</organism>
<accession>A0AA86UPR1</accession>
<protein>
    <submittedName>
        <fullName evidence="2">Hypothetical_protein</fullName>
    </submittedName>
</protein>
<dbReference type="AlphaFoldDB" id="A0AA86UPR1"/>
<evidence type="ECO:0000313" key="1">
    <source>
        <dbReference type="EMBL" id="CAI9959847.1"/>
    </source>
</evidence>
<name>A0AA86UPR1_9EUKA</name>